<gene>
    <name evidence="2" type="ORF">GOOTI_221_00380</name>
</gene>
<organism evidence="2 3">
    <name type="scientific">Gordonia otitidis (strain DSM 44809 / CCUG 52243 / JCM 12355 / NBRC 100426 / IFM 10032)</name>
    <dbReference type="NCBI Taxonomy" id="1108044"/>
    <lineage>
        <taxon>Bacteria</taxon>
        <taxon>Bacillati</taxon>
        <taxon>Actinomycetota</taxon>
        <taxon>Actinomycetes</taxon>
        <taxon>Mycobacteriales</taxon>
        <taxon>Gordoniaceae</taxon>
        <taxon>Gordonia</taxon>
    </lineage>
</organism>
<sequence length="337" mass="37499">MGRRKQQWSIYAMPALRSALSAGFTADRDRYADVLADADITIEEAEDDDIFAALDSRYDAEQQIADSRDSLRDVDAAELFWVTKRMVRFTAAAAQSLPDWTPTEAAPSLNGLVAFAEPAGSIPSTEWDETPLVGETVVQVPWDGMVWSVDDLTGNLRVATLTRQPSASGGNPAWDGAPLTPVHIYHFDADALTSTADERTQREDGGILSFIGAMWLIMSQPSTAQVAHETAPIPHRKNDDPPVPGPPPRRQTADVSIIDVHPQQQEPSERETGGSNNSRSRRQYRHRWWVRGHWKQQAYGPHRSLRKPMYISAFVKGPEDKPFMKGRVYVLRDGEAP</sequence>
<dbReference type="Proteomes" id="UP000005038">
    <property type="component" value="Unassembled WGS sequence"/>
</dbReference>
<dbReference type="EMBL" id="BAFB01000221">
    <property type="protein sequence ID" value="GAB36488.1"/>
    <property type="molecule type" value="Genomic_DNA"/>
</dbReference>
<evidence type="ECO:0000313" key="3">
    <source>
        <dbReference type="Proteomes" id="UP000005038"/>
    </source>
</evidence>
<proteinExistence type="predicted"/>
<keyword evidence="3" id="KW-1185">Reference proteome</keyword>
<reference evidence="2" key="1">
    <citation type="submission" date="2012-02" db="EMBL/GenBank/DDBJ databases">
        <title>Whole genome shotgun sequence of Gordonia otitidis NBRC 100426.</title>
        <authorList>
            <person name="Yoshida I."/>
            <person name="Hosoyama A."/>
            <person name="Tsuchikane K."/>
            <person name="Katsumata H."/>
            <person name="Yamazaki S."/>
            <person name="Fujita N."/>
        </authorList>
    </citation>
    <scope>NUCLEOTIDE SEQUENCE [LARGE SCALE GENOMIC DNA]</scope>
    <source>
        <strain evidence="2">NBRC 100426</strain>
    </source>
</reference>
<name>H5TSN0_GORO1</name>
<evidence type="ECO:0000313" key="2">
    <source>
        <dbReference type="EMBL" id="GAB36488.1"/>
    </source>
</evidence>
<dbReference type="AlphaFoldDB" id="H5TSN0"/>
<feature type="region of interest" description="Disordered" evidence="1">
    <location>
        <begin position="223"/>
        <end position="281"/>
    </location>
</feature>
<accession>H5TSN0</accession>
<protein>
    <submittedName>
        <fullName evidence="2">Uncharacterized protein</fullName>
    </submittedName>
</protein>
<comment type="caution">
    <text evidence="2">The sequence shown here is derived from an EMBL/GenBank/DDBJ whole genome shotgun (WGS) entry which is preliminary data.</text>
</comment>
<evidence type="ECO:0000256" key="1">
    <source>
        <dbReference type="SAM" id="MobiDB-lite"/>
    </source>
</evidence>